<proteinExistence type="predicted"/>
<dbReference type="PROSITE" id="PS50887">
    <property type="entry name" value="GGDEF"/>
    <property type="match status" value="1"/>
</dbReference>
<reference evidence="3" key="1">
    <citation type="journal article" date="2019" name="Int. J. Syst. Evol. Microbiol.">
        <title>The Global Catalogue of Microorganisms (GCM) 10K type strain sequencing project: providing services to taxonomists for standard genome sequencing and annotation.</title>
        <authorList>
            <consortium name="The Broad Institute Genomics Platform"/>
            <consortium name="The Broad Institute Genome Sequencing Center for Infectious Disease"/>
            <person name="Wu L."/>
            <person name="Ma J."/>
        </authorList>
    </citation>
    <scope>NUCLEOTIDE SEQUENCE [LARGE SCALE GENOMIC DNA]</scope>
    <source>
        <strain evidence="3">CGMCC 1.15341</strain>
    </source>
</reference>
<dbReference type="InterPro" id="IPR043128">
    <property type="entry name" value="Rev_trsase/Diguanyl_cyclase"/>
</dbReference>
<evidence type="ECO:0000313" key="3">
    <source>
        <dbReference type="Proteomes" id="UP000629025"/>
    </source>
</evidence>
<dbReference type="Pfam" id="PF00990">
    <property type="entry name" value="GGDEF"/>
    <property type="match status" value="1"/>
</dbReference>
<dbReference type="CDD" id="cd01949">
    <property type="entry name" value="GGDEF"/>
    <property type="match status" value="1"/>
</dbReference>
<protein>
    <recommendedName>
        <fullName evidence="1">GGDEF domain-containing protein</fullName>
    </recommendedName>
</protein>
<accession>A0ABQ1KA97</accession>
<name>A0ABQ1KA97_9GAMM</name>
<dbReference type="PANTHER" id="PTHR46663:SF2">
    <property type="entry name" value="GGDEF DOMAIN-CONTAINING PROTEIN"/>
    <property type="match status" value="1"/>
</dbReference>
<feature type="domain" description="GGDEF" evidence="1">
    <location>
        <begin position="310"/>
        <end position="448"/>
    </location>
</feature>
<dbReference type="SUPFAM" id="SSF55073">
    <property type="entry name" value="Nucleotide cyclase"/>
    <property type="match status" value="1"/>
</dbReference>
<dbReference type="Proteomes" id="UP000629025">
    <property type="component" value="Unassembled WGS sequence"/>
</dbReference>
<organism evidence="2 3">
    <name type="scientific">Marinobacterium zhoushanense</name>
    <dbReference type="NCBI Taxonomy" id="1679163"/>
    <lineage>
        <taxon>Bacteria</taxon>
        <taxon>Pseudomonadati</taxon>
        <taxon>Pseudomonadota</taxon>
        <taxon>Gammaproteobacteria</taxon>
        <taxon>Oceanospirillales</taxon>
        <taxon>Oceanospirillaceae</taxon>
        <taxon>Marinobacterium</taxon>
    </lineage>
</organism>
<dbReference type="InterPro" id="IPR029787">
    <property type="entry name" value="Nucleotide_cyclase"/>
</dbReference>
<dbReference type="NCBIfam" id="TIGR00254">
    <property type="entry name" value="GGDEF"/>
    <property type="match status" value="1"/>
</dbReference>
<dbReference type="InterPro" id="IPR052163">
    <property type="entry name" value="DGC-Regulatory_Protein"/>
</dbReference>
<dbReference type="EMBL" id="BMIJ01000004">
    <property type="protein sequence ID" value="GGB93531.1"/>
    <property type="molecule type" value="Genomic_DNA"/>
</dbReference>
<keyword evidence="3" id="KW-1185">Reference proteome</keyword>
<dbReference type="InterPro" id="IPR000160">
    <property type="entry name" value="GGDEF_dom"/>
</dbReference>
<gene>
    <name evidence="2" type="ORF">GCM10011352_19470</name>
</gene>
<dbReference type="Gene3D" id="3.30.70.270">
    <property type="match status" value="1"/>
</dbReference>
<comment type="caution">
    <text evidence="2">The sequence shown here is derived from an EMBL/GenBank/DDBJ whole genome shotgun (WGS) entry which is preliminary data.</text>
</comment>
<evidence type="ECO:0000313" key="2">
    <source>
        <dbReference type="EMBL" id="GGB93531.1"/>
    </source>
</evidence>
<evidence type="ECO:0000259" key="1">
    <source>
        <dbReference type="PROSITE" id="PS50887"/>
    </source>
</evidence>
<sequence length="454" mass="51040">MHRDYMQSGSMQSDYMQRDYSHLVHIQSHDELALYELIPDVVWIFDLDKHGWWWGNSAALSFWGLDTLEQLINKDLSGDTQGARDRTLQTFELAAKNGLTVDPWTTYPNGKPKTLYMRHRAVLVGPERHRAIIAYINEEVSLGETPENLLLVEAMRYTTVLVTSFTLDGDIVIENPAATEAYKHIDRQPLPEGRCCFAARFLDPLEGERRLAEALAQKGGRWTHLMNTGLGVRRHTLDIRMTRHPLSGEFLILVAEYDVTDLHTALDEAQRAQSELQHLAHHDALTGIPSLHYLSASARNLLAHAQRNGRKAALLFIDLDRFKEVNDLWGHGAGDQVLVEISKRLSRSVRRSDIVARIGGDEFVILLNDIDDEQDVEIICQKVITAVRQPVPITLEDNPDLQASVSTSIGVALYPDHGRELESLIKAADHSMYGVKKRGKNGYAFADTLGAGSR</sequence>
<dbReference type="SMART" id="SM00267">
    <property type="entry name" value="GGDEF"/>
    <property type="match status" value="1"/>
</dbReference>
<dbReference type="PANTHER" id="PTHR46663">
    <property type="entry name" value="DIGUANYLATE CYCLASE DGCT-RELATED"/>
    <property type="match status" value="1"/>
</dbReference>